<dbReference type="InterPro" id="IPR000620">
    <property type="entry name" value="EamA_dom"/>
</dbReference>
<dbReference type="SUPFAM" id="SSF103481">
    <property type="entry name" value="Multidrug resistance efflux transporter EmrE"/>
    <property type="match status" value="2"/>
</dbReference>
<feature type="transmembrane region" description="Helical" evidence="7">
    <location>
        <begin position="260"/>
        <end position="278"/>
    </location>
</feature>
<evidence type="ECO:0000256" key="7">
    <source>
        <dbReference type="SAM" id="Phobius"/>
    </source>
</evidence>
<gene>
    <name evidence="9" type="ORF">VN21_11705</name>
</gene>
<feature type="transmembrane region" description="Helical" evidence="7">
    <location>
        <begin position="96"/>
        <end position="113"/>
    </location>
</feature>
<evidence type="ECO:0000256" key="1">
    <source>
        <dbReference type="ARBA" id="ARBA00004651"/>
    </source>
</evidence>
<reference evidence="9 10" key="1">
    <citation type="submission" date="2015-04" db="EMBL/GenBank/DDBJ databases">
        <title>Microcin producing Clostridium sp. JC272T.</title>
        <authorList>
            <person name="Jyothsna T."/>
            <person name="Sasikala C."/>
            <person name="Ramana C."/>
        </authorList>
    </citation>
    <scope>NUCLEOTIDE SEQUENCE [LARGE SCALE GENOMIC DNA]</scope>
    <source>
        <strain evidence="9 10">JC272</strain>
    </source>
</reference>
<evidence type="ECO:0000256" key="3">
    <source>
        <dbReference type="ARBA" id="ARBA00022475"/>
    </source>
</evidence>
<keyword evidence="4 7" id="KW-0812">Transmembrane</keyword>
<accession>A0A0M3DF45</accession>
<feature type="transmembrane region" description="Helical" evidence="7">
    <location>
        <begin position="237"/>
        <end position="254"/>
    </location>
</feature>
<feature type="transmembrane region" description="Helical" evidence="7">
    <location>
        <begin position="143"/>
        <end position="162"/>
    </location>
</feature>
<name>A0A0M3DF45_9FIRM</name>
<keyword evidence="10" id="KW-1185">Reference proteome</keyword>
<dbReference type="PANTHER" id="PTHR42920">
    <property type="entry name" value="OS03G0707200 PROTEIN-RELATED"/>
    <property type="match status" value="1"/>
</dbReference>
<dbReference type="PATRIC" id="fig|1629550.3.peg.1803"/>
<evidence type="ECO:0000256" key="6">
    <source>
        <dbReference type="ARBA" id="ARBA00023136"/>
    </source>
</evidence>
<evidence type="ECO:0000256" key="2">
    <source>
        <dbReference type="ARBA" id="ARBA00007362"/>
    </source>
</evidence>
<comment type="similarity">
    <text evidence="2">Belongs to the EamA transporter family.</text>
</comment>
<proteinExistence type="inferred from homology"/>
<comment type="subcellular location">
    <subcellularLocation>
        <location evidence="1">Cell membrane</location>
        <topology evidence="1">Multi-pass membrane protein</topology>
    </subcellularLocation>
</comment>
<dbReference type="InterPro" id="IPR037185">
    <property type="entry name" value="EmrE-like"/>
</dbReference>
<dbReference type="OrthoDB" id="9804865at2"/>
<dbReference type="AlphaFoldDB" id="A0A0M3DF45"/>
<evidence type="ECO:0000313" key="9">
    <source>
        <dbReference type="EMBL" id="KKY00898.1"/>
    </source>
</evidence>
<comment type="caution">
    <text evidence="9">The sequence shown here is derived from an EMBL/GenBank/DDBJ whole genome shotgun (WGS) entry which is preliminary data.</text>
</comment>
<dbReference type="EMBL" id="LBBT01000237">
    <property type="protein sequence ID" value="KKY00898.1"/>
    <property type="molecule type" value="Genomic_DNA"/>
</dbReference>
<feature type="transmembrane region" description="Helical" evidence="7">
    <location>
        <begin position="207"/>
        <end position="225"/>
    </location>
</feature>
<dbReference type="Proteomes" id="UP000034407">
    <property type="component" value="Unassembled WGS sequence"/>
</dbReference>
<protein>
    <submittedName>
        <fullName evidence="9">Membrane protein</fullName>
    </submittedName>
</protein>
<feature type="domain" description="EamA" evidence="8">
    <location>
        <begin position="5"/>
        <end position="136"/>
    </location>
</feature>
<keyword evidence="5 7" id="KW-1133">Transmembrane helix</keyword>
<evidence type="ECO:0000256" key="4">
    <source>
        <dbReference type="ARBA" id="ARBA00022692"/>
    </source>
</evidence>
<feature type="transmembrane region" description="Helical" evidence="7">
    <location>
        <begin position="120"/>
        <end position="137"/>
    </location>
</feature>
<dbReference type="Pfam" id="PF00892">
    <property type="entry name" value="EamA"/>
    <property type="match status" value="2"/>
</dbReference>
<keyword evidence="3" id="KW-1003">Cell membrane</keyword>
<feature type="transmembrane region" description="Helical" evidence="7">
    <location>
        <begin position="174"/>
        <end position="195"/>
    </location>
</feature>
<sequence>MKKYSGEIGLLLVSLIWGSGFVATQLGLENGLTPFQLMTGRFFIGALLIGVIFFKKLRNTNKKDIISGVLLGIFLFIAFSFQTFGLKYTTSAKSAFLTAANVVIVPFVGCILYKRKIEKIGIISSLIALIGIGIISLESDFSISFGDGLTLICAVGFAMHIFLTSEFTKEHDPVVLTCIQMATAFLLSLTLQFFAGESSTAINSSTIGSVLFLGVFNTTLCFLGQTICQTKVDGTKTAILLSTEAIFGMLFSIIIAKEIITLRMILGSLFIFTAIICAETKLSFLFKTEDSLELNEAE</sequence>
<dbReference type="PANTHER" id="PTHR42920:SF5">
    <property type="entry name" value="EAMA DOMAIN-CONTAINING PROTEIN"/>
    <property type="match status" value="1"/>
</dbReference>
<feature type="domain" description="EamA" evidence="8">
    <location>
        <begin position="145"/>
        <end position="277"/>
    </location>
</feature>
<evidence type="ECO:0000259" key="8">
    <source>
        <dbReference type="Pfam" id="PF00892"/>
    </source>
</evidence>
<dbReference type="GO" id="GO:0005886">
    <property type="term" value="C:plasma membrane"/>
    <property type="evidence" value="ECO:0007669"/>
    <property type="project" value="UniProtKB-SubCell"/>
</dbReference>
<organism evidence="9 10">
    <name type="scientific">Paraclostridium benzoelyticum</name>
    <dbReference type="NCBI Taxonomy" id="1629550"/>
    <lineage>
        <taxon>Bacteria</taxon>
        <taxon>Bacillati</taxon>
        <taxon>Bacillota</taxon>
        <taxon>Clostridia</taxon>
        <taxon>Peptostreptococcales</taxon>
        <taxon>Peptostreptococcaceae</taxon>
        <taxon>Paraclostridium</taxon>
    </lineage>
</organism>
<dbReference type="RefSeq" id="WP_046823444.1">
    <property type="nucleotide sequence ID" value="NZ_LBBT01000237.1"/>
</dbReference>
<dbReference type="InterPro" id="IPR051258">
    <property type="entry name" value="Diverse_Substrate_Transporter"/>
</dbReference>
<feature type="transmembrane region" description="Helical" evidence="7">
    <location>
        <begin position="65"/>
        <end position="84"/>
    </location>
</feature>
<keyword evidence="6 7" id="KW-0472">Membrane</keyword>
<evidence type="ECO:0000256" key="5">
    <source>
        <dbReference type="ARBA" id="ARBA00022989"/>
    </source>
</evidence>
<feature type="transmembrane region" description="Helical" evidence="7">
    <location>
        <begin position="33"/>
        <end position="53"/>
    </location>
</feature>
<evidence type="ECO:0000313" key="10">
    <source>
        <dbReference type="Proteomes" id="UP000034407"/>
    </source>
</evidence>